<feature type="compositionally biased region" description="Polar residues" evidence="4">
    <location>
        <begin position="309"/>
        <end position="321"/>
    </location>
</feature>
<dbReference type="NCBIfam" id="TIGR00157">
    <property type="entry name" value="ribosome small subunit-dependent GTPase A"/>
    <property type="match status" value="1"/>
</dbReference>
<dbReference type="SUPFAM" id="SSF52540">
    <property type="entry name" value="P-loop containing nucleoside triphosphate hydrolases"/>
    <property type="match status" value="1"/>
</dbReference>
<dbReference type="GO" id="GO:0009536">
    <property type="term" value="C:plastid"/>
    <property type="evidence" value="ECO:0007669"/>
    <property type="project" value="UniProtKB-SubCell"/>
</dbReference>
<dbReference type="InterPro" id="IPR004881">
    <property type="entry name" value="Ribosome_biogen_GTPase_RsgA"/>
</dbReference>
<dbReference type="GO" id="GO:0003924">
    <property type="term" value="F:GTPase activity"/>
    <property type="evidence" value="ECO:0007669"/>
    <property type="project" value="InterPro"/>
</dbReference>
<dbReference type="Pfam" id="PF03193">
    <property type="entry name" value="RsgA_GTPase"/>
    <property type="match status" value="1"/>
</dbReference>
<organism evidence="7 8">
    <name type="scientific">Cuscuta europaea</name>
    <name type="common">European dodder</name>
    <dbReference type="NCBI Taxonomy" id="41803"/>
    <lineage>
        <taxon>Eukaryota</taxon>
        <taxon>Viridiplantae</taxon>
        <taxon>Streptophyta</taxon>
        <taxon>Embryophyta</taxon>
        <taxon>Tracheophyta</taxon>
        <taxon>Spermatophyta</taxon>
        <taxon>Magnoliopsida</taxon>
        <taxon>eudicotyledons</taxon>
        <taxon>Gunneridae</taxon>
        <taxon>Pentapetalae</taxon>
        <taxon>asterids</taxon>
        <taxon>lamiids</taxon>
        <taxon>Solanales</taxon>
        <taxon>Convolvulaceae</taxon>
        <taxon>Cuscuteae</taxon>
        <taxon>Cuscuta</taxon>
        <taxon>Cuscuta subgen. Cuscuta</taxon>
    </lineage>
</organism>
<reference evidence="7" key="1">
    <citation type="submission" date="2022-07" db="EMBL/GenBank/DDBJ databases">
        <authorList>
            <person name="Macas J."/>
            <person name="Novak P."/>
            <person name="Neumann P."/>
        </authorList>
    </citation>
    <scope>NUCLEOTIDE SEQUENCE</scope>
</reference>
<dbReference type="PROSITE" id="PS50936">
    <property type="entry name" value="ENGC_GTPASE"/>
    <property type="match status" value="1"/>
</dbReference>
<dbReference type="AlphaFoldDB" id="A0A9P1EMK2"/>
<keyword evidence="3" id="KW-0342">GTP-binding</keyword>
<name>A0A9P1EMK2_CUSEU</name>
<feature type="domain" description="CP-type G" evidence="6">
    <location>
        <begin position="178"/>
        <end position="351"/>
    </location>
</feature>
<dbReference type="Proteomes" id="UP001152484">
    <property type="component" value="Unassembled WGS sequence"/>
</dbReference>
<dbReference type="GO" id="GO:0005525">
    <property type="term" value="F:GTP binding"/>
    <property type="evidence" value="ECO:0007669"/>
    <property type="project" value="UniProtKB-KW"/>
</dbReference>
<comment type="subcellular location">
    <subcellularLocation>
        <location evidence="1">Plastid</location>
    </subcellularLocation>
</comment>
<sequence>MTIASISFPRQPAARRYKFSPSTASGLQRRYLSSSPAINIAARRYNQSLDNVTRKVPHQNMNILKAREDFKRFSSPASVLCYEDKLNLSQDQAVGTVSASQANFMRVIVQSLPSEACTISELTEGSSGTPGVAVELLCVAKAVLKKIKRRVMVGDKVLVGSIDWVDRRGMIENVFGRKCEISDPPVANADHLLVLFSLEQPKLEAFSLTRFLIEAESSEIPFTLALNKCELVPEETLAAWRCRLHKWGYEPIFCSAKLMLGIDALQFIMRERTSVIAGPSGVGKSSLINVMRINKCGVSGAADGGIGSSHPQSVGEVSTRSGRGKHTTRNISLLPISGGGYIADTPGFNQPSLTKVTKQSLAQNFPEIVKRLEDKEPAKCSFRNCLHLSEPGCVVGGDWERYPYYLQLLDDIRIREEIQLRAIGTKQESDVRYKPRDRGVMHAEPRLEPKKHRRQSRKEVNQSVLDKLNELEDDEDTTDGSMTSQHY</sequence>
<dbReference type="InterPro" id="IPR030378">
    <property type="entry name" value="G_CP_dom"/>
</dbReference>
<evidence type="ECO:0000313" key="8">
    <source>
        <dbReference type="Proteomes" id="UP001152484"/>
    </source>
</evidence>
<feature type="region of interest" description="Disordered" evidence="4">
    <location>
        <begin position="429"/>
        <end position="487"/>
    </location>
</feature>
<protein>
    <submittedName>
        <fullName evidence="7">Uncharacterized protein</fullName>
    </submittedName>
</protein>
<gene>
    <name evidence="7" type="ORF">CEURO_LOCUS21493</name>
</gene>
<dbReference type="PANTHER" id="PTHR32120:SF11">
    <property type="entry name" value="SMALL RIBOSOMAL SUBUNIT BIOGENESIS GTPASE RSGA 1, MITOCHONDRIAL-RELATED"/>
    <property type="match status" value="1"/>
</dbReference>
<feature type="domain" description="EngC GTPase" evidence="5">
    <location>
        <begin position="187"/>
        <end position="349"/>
    </location>
</feature>
<dbReference type="InterPro" id="IPR010914">
    <property type="entry name" value="RsgA_GTPase_dom"/>
</dbReference>
<dbReference type="EMBL" id="CAMAPE010000073">
    <property type="protein sequence ID" value="CAH9117305.1"/>
    <property type="molecule type" value="Genomic_DNA"/>
</dbReference>
<feature type="compositionally biased region" description="Basic and acidic residues" evidence="4">
    <location>
        <begin position="429"/>
        <end position="448"/>
    </location>
</feature>
<evidence type="ECO:0000256" key="4">
    <source>
        <dbReference type="SAM" id="MobiDB-lite"/>
    </source>
</evidence>
<feature type="region of interest" description="Disordered" evidence="4">
    <location>
        <begin position="304"/>
        <end position="325"/>
    </location>
</feature>
<dbReference type="Gene3D" id="1.10.40.50">
    <property type="entry name" value="Probable gtpase engc, domain 3"/>
    <property type="match status" value="1"/>
</dbReference>
<dbReference type="InterPro" id="IPR027417">
    <property type="entry name" value="P-loop_NTPase"/>
</dbReference>
<dbReference type="HAMAP" id="MF_01820">
    <property type="entry name" value="GTPase_RsgA"/>
    <property type="match status" value="1"/>
</dbReference>
<keyword evidence="2" id="KW-0547">Nucleotide-binding</keyword>
<evidence type="ECO:0000256" key="1">
    <source>
        <dbReference type="ARBA" id="ARBA00004474"/>
    </source>
</evidence>
<evidence type="ECO:0000259" key="6">
    <source>
        <dbReference type="PROSITE" id="PS51721"/>
    </source>
</evidence>
<dbReference type="OrthoDB" id="442158at2759"/>
<evidence type="ECO:0000256" key="2">
    <source>
        <dbReference type="ARBA" id="ARBA00022741"/>
    </source>
</evidence>
<dbReference type="PROSITE" id="PS51721">
    <property type="entry name" value="G_CP"/>
    <property type="match status" value="1"/>
</dbReference>
<dbReference type="PANTHER" id="PTHR32120">
    <property type="entry name" value="SMALL RIBOSOMAL SUBUNIT BIOGENESIS GTPASE RSGA"/>
    <property type="match status" value="1"/>
</dbReference>
<evidence type="ECO:0000256" key="3">
    <source>
        <dbReference type="ARBA" id="ARBA00023134"/>
    </source>
</evidence>
<accession>A0A9P1EMK2</accession>
<evidence type="ECO:0000313" key="7">
    <source>
        <dbReference type="EMBL" id="CAH9117305.1"/>
    </source>
</evidence>
<proteinExistence type="inferred from homology"/>
<evidence type="ECO:0000259" key="5">
    <source>
        <dbReference type="PROSITE" id="PS50936"/>
    </source>
</evidence>
<keyword evidence="8" id="KW-1185">Reference proteome</keyword>
<comment type="caution">
    <text evidence="7">The sequence shown here is derived from an EMBL/GenBank/DDBJ whole genome shotgun (WGS) entry which is preliminary data.</text>
</comment>
<dbReference type="CDD" id="cd01854">
    <property type="entry name" value="YjeQ_EngC"/>
    <property type="match status" value="1"/>
</dbReference>
<dbReference type="Gene3D" id="3.40.50.300">
    <property type="entry name" value="P-loop containing nucleotide triphosphate hydrolases"/>
    <property type="match status" value="1"/>
</dbReference>